<evidence type="ECO:0000256" key="1">
    <source>
        <dbReference type="SAM" id="MobiDB-lite"/>
    </source>
</evidence>
<gene>
    <name evidence="2" type="ORF">STRAU_4892</name>
</gene>
<sequence>MSGDKVKKYPNLAAIPTGAWQRSVFGGRLRGLPMPAPTTPNIAMLHRADLFAEQNVEPPGTAREFFDLCKELNAPRAGGGPAATCRGRRSASSGCCPRTGRPTGSSSTASSSTAARPTSTWKP</sequence>
<evidence type="ECO:0000313" key="2">
    <source>
        <dbReference type="EMBL" id="EPH42005.1"/>
    </source>
</evidence>
<comment type="caution">
    <text evidence="2">The sequence shown here is derived from an EMBL/GenBank/DDBJ whole genome shotgun (WGS) entry which is preliminary data.</text>
</comment>
<accession>S3ZUC5</accession>
<dbReference type="Proteomes" id="UP000014629">
    <property type="component" value="Unassembled WGS sequence"/>
</dbReference>
<reference evidence="2 3" key="1">
    <citation type="submission" date="2013-02" db="EMBL/GenBank/DDBJ databases">
        <title>Draft Genome Sequence of Streptomyces aurantiacus, Which Produces Setomimycin.</title>
        <authorList>
            <person name="Gruening B.A."/>
            <person name="Praeg A."/>
            <person name="Erxleben A."/>
            <person name="Guenther S."/>
            <person name="Mueller M."/>
        </authorList>
    </citation>
    <scope>NUCLEOTIDE SEQUENCE [LARGE SCALE GENOMIC DNA]</scope>
    <source>
        <strain evidence="2 3">JA 4570</strain>
    </source>
</reference>
<dbReference type="Gene3D" id="3.40.190.10">
    <property type="entry name" value="Periplasmic binding protein-like II"/>
    <property type="match status" value="1"/>
</dbReference>
<evidence type="ECO:0000313" key="3">
    <source>
        <dbReference type="Proteomes" id="UP000014629"/>
    </source>
</evidence>
<proteinExistence type="predicted"/>
<dbReference type="AlphaFoldDB" id="S3ZUC5"/>
<keyword evidence="3" id="KW-1185">Reference proteome</keyword>
<organism evidence="2 3">
    <name type="scientific">Streptomyces aurantiacus JA 4570</name>
    <dbReference type="NCBI Taxonomy" id="1286094"/>
    <lineage>
        <taxon>Bacteria</taxon>
        <taxon>Bacillati</taxon>
        <taxon>Actinomycetota</taxon>
        <taxon>Actinomycetes</taxon>
        <taxon>Kitasatosporales</taxon>
        <taxon>Streptomycetaceae</taxon>
        <taxon>Streptomyces</taxon>
        <taxon>Streptomyces aurantiacus group</taxon>
    </lineage>
</organism>
<dbReference type="SUPFAM" id="SSF53850">
    <property type="entry name" value="Periplasmic binding protein-like II"/>
    <property type="match status" value="1"/>
</dbReference>
<feature type="region of interest" description="Disordered" evidence="1">
    <location>
        <begin position="76"/>
        <end position="123"/>
    </location>
</feature>
<feature type="compositionally biased region" description="Low complexity" evidence="1">
    <location>
        <begin position="97"/>
        <end position="123"/>
    </location>
</feature>
<dbReference type="EMBL" id="AOPZ01000264">
    <property type="protein sequence ID" value="EPH42005.1"/>
    <property type="molecule type" value="Genomic_DNA"/>
</dbReference>
<name>S3ZUC5_9ACTN</name>
<protein>
    <submittedName>
        <fullName evidence="2">Uncharacterized protein</fullName>
    </submittedName>
</protein>